<organism evidence="1 2">
    <name type="scientific">Podospora aff. communis PSN243</name>
    <dbReference type="NCBI Taxonomy" id="3040156"/>
    <lineage>
        <taxon>Eukaryota</taxon>
        <taxon>Fungi</taxon>
        <taxon>Dikarya</taxon>
        <taxon>Ascomycota</taxon>
        <taxon>Pezizomycotina</taxon>
        <taxon>Sordariomycetes</taxon>
        <taxon>Sordariomycetidae</taxon>
        <taxon>Sordariales</taxon>
        <taxon>Podosporaceae</taxon>
        <taxon>Podospora</taxon>
    </lineage>
</organism>
<protein>
    <submittedName>
        <fullName evidence="1">Uncharacterized protein</fullName>
    </submittedName>
</protein>
<reference evidence="1" key="1">
    <citation type="journal article" date="2023" name="Mol. Phylogenet. Evol.">
        <title>Genome-scale phylogeny and comparative genomics of the fungal order Sordariales.</title>
        <authorList>
            <person name="Hensen N."/>
            <person name="Bonometti L."/>
            <person name="Westerberg I."/>
            <person name="Brannstrom I.O."/>
            <person name="Guillou S."/>
            <person name="Cros-Aarteil S."/>
            <person name="Calhoun S."/>
            <person name="Haridas S."/>
            <person name="Kuo A."/>
            <person name="Mondo S."/>
            <person name="Pangilinan J."/>
            <person name="Riley R."/>
            <person name="LaButti K."/>
            <person name="Andreopoulos B."/>
            <person name="Lipzen A."/>
            <person name="Chen C."/>
            <person name="Yan M."/>
            <person name="Daum C."/>
            <person name="Ng V."/>
            <person name="Clum A."/>
            <person name="Steindorff A."/>
            <person name="Ohm R.A."/>
            <person name="Martin F."/>
            <person name="Silar P."/>
            <person name="Natvig D.O."/>
            <person name="Lalanne C."/>
            <person name="Gautier V."/>
            <person name="Ament-Velasquez S.L."/>
            <person name="Kruys A."/>
            <person name="Hutchinson M.I."/>
            <person name="Powell A.J."/>
            <person name="Barry K."/>
            <person name="Miller A.N."/>
            <person name="Grigoriev I.V."/>
            <person name="Debuchy R."/>
            <person name="Gladieux P."/>
            <person name="Hiltunen Thoren M."/>
            <person name="Johannesson H."/>
        </authorList>
    </citation>
    <scope>NUCLEOTIDE SEQUENCE</scope>
    <source>
        <strain evidence="1">PSN243</strain>
    </source>
</reference>
<proteinExistence type="predicted"/>
<gene>
    <name evidence="1" type="ORF">QBC34DRAFT_125362</name>
</gene>
<name>A0AAV9GLS3_9PEZI</name>
<keyword evidence="2" id="KW-1185">Reference proteome</keyword>
<comment type="caution">
    <text evidence="1">The sequence shown here is derived from an EMBL/GenBank/DDBJ whole genome shotgun (WGS) entry which is preliminary data.</text>
</comment>
<dbReference type="AlphaFoldDB" id="A0AAV9GLS3"/>
<accession>A0AAV9GLS3</accession>
<evidence type="ECO:0000313" key="2">
    <source>
        <dbReference type="Proteomes" id="UP001321760"/>
    </source>
</evidence>
<reference evidence="1" key="2">
    <citation type="submission" date="2023-05" db="EMBL/GenBank/DDBJ databases">
        <authorList>
            <consortium name="Lawrence Berkeley National Laboratory"/>
            <person name="Steindorff A."/>
            <person name="Hensen N."/>
            <person name="Bonometti L."/>
            <person name="Westerberg I."/>
            <person name="Brannstrom I.O."/>
            <person name="Guillou S."/>
            <person name="Cros-Aarteil S."/>
            <person name="Calhoun S."/>
            <person name="Haridas S."/>
            <person name="Kuo A."/>
            <person name="Mondo S."/>
            <person name="Pangilinan J."/>
            <person name="Riley R."/>
            <person name="Labutti K."/>
            <person name="Andreopoulos B."/>
            <person name="Lipzen A."/>
            <person name="Chen C."/>
            <person name="Yanf M."/>
            <person name="Daum C."/>
            <person name="Ng V."/>
            <person name="Clum A."/>
            <person name="Ohm R."/>
            <person name="Martin F."/>
            <person name="Silar P."/>
            <person name="Natvig D."/>
            <person name="Lalanne C."/>
            <person name="Gautier V."/>
            <person name="Ament-Velasquez S.L."/>
            <person name="Kruys A."/>
            <person name="Hutchinson M.I."/>
            <person name="Powell A.J."/>
            <person name="Barry K."/>
            <person name="Miller A.N."/>
            <person name="Grigoriev I.V."/>
            <person name="Debuchy R."/>
            <person name="Gladieux P."/>
            <person name="Thoren M.H."/>
            <person name="Johannesson H."/>
        </authorList>
    </citation>
    <scope>NUCLEOTIDE SEQUENCE</scope>
    <source>
        <strain evidence="1">PSN243</strain>
    </source>
</reference>
<sequence length="96" mass="10971">MESKSCPAVDDQSLEDLAEAVWGPFSAKTRYFNGDSTTRVPVDLSAYSNYFERQWDLIAKHSDGRYVMVKSRSYVRDIAQLLLNGYSRGDILEQLK</sequence>
<evidence type="ECO:0000313" key="1">
    <source>
        <dbReference type="EMBL" id="KAK4447591.1"/>
    </source>
</evidence>
<dbReference type="Proteomes" id="UP001321760">
    <property type="component" value="Unassembled WGS sequence"/>
</dbReference>
<dbReference type="EMBL" id="MU865948">
    <property type="protein sequence ID" value="KAK4447591.1"/>
    <property type="molecule type" value="Genomic_DNA"/>
</dbReference>